<reference evidence="2 3" key="1">
    <citation type="submission" date="2019-12" db="EMBL/GenBank/DDBJ databases">
        <authorList>
            <person name="Kun Z."/>
        </authorList>
    </citation>
    <scope>NUCLEOTIDE SEQUENCE [LARGE SCALE GENOMIC DNA]</scope>
    <source>
        <strain evidence="2 3">YIM 123512</strain>
    </source>
</reference>
<organism evidence="2 3">
    <name type="scientific">Nocardioides flavescens</name>
    <dbReference type="NCBI Taxonomy" id="2691959"/>
    <lineage>
        <taxon>Bacteria</taxon>
        <taxon>Bacillati</taxon>
        <taxon>Actinomycetota</taxon>
        <taxon>Actinomycetes</taxon>
        <taxon>Propionibacteriales</taxon>
        <taxon>Nocardioidaceae</taxon>
        <taxon>Nocardioides</taxon>
    </lineage>
</organism>
<keyword evidence="1" id="KW-0472">Membrane</keyword>
<feature type="transmembrane region" description="Helical" evidence="1">
    <location>
        <begin position="70"/>
        <end position="90"/>
    </location>
</feature>
<evidence type="ECO:0008006" key="4">
    <source>
        <dbReference type="Google" id="ProtNLM"/>
    </source>
</evidence>
<dbReference type="EMBL" id="WUEK01000014">
    <property type="protein sequence ID" value="MXG91705.1"/>
    <property type="molecule type" value="Genomic_DNA"/>
</dbReference>
<evidence type="ECO:0000313" key="2">
    <source>
        <dbReference type="EMBL" id="MXG91705.1"/>
    </source>
</evidence>
<dbReference type="AlphaFoldDB" id="A0A6L7F284"/>
<comment type="caution">
    <text evidence="2">The sequence shown here is derived from an EMBL/GenBank/DDBJ whole genome shotgun (WGS) entry which is preliminary data.</text>
</comment>
<feature type="transmembrane region" description="Helical" evidence="1">
    <location>
        <begin position="40"/>
        <end position="64"/>
    </location>
</feature>
<keyword evidence="1" id="KW-1133">Transmembrane helix</keyword>
<protein>
    <recommendedName>
        <fullName evidence="4">Integral membrane protein</fullName>
    </recommendedName>
</protein>
<gene>
    <name evidence="2" type="ORF">GRQ65_19360</name>
</gene>
<keyword evidence="1" id="KW-0812">Transmembrane</keyword>
<name>A0A6L7F284_9ACTN</name>
<feature type="transmembrane region" description="Helical" evidence="1">
    <location>
        <begin position="12"/>
        <end position="33"/>
    </location>
</feature>
<keyword evidence="3" id="KW-1185">Reference proteome</keyword>
<sequence>MNRTSAPPPLLAAAAVVALEAAALVVLGVLELVHLSGGRVTLAVTTTAFFWLVGAGLGACAVALTRLSSWARGPVVAAELILVLTAFSTWGGSRQWALGMLAAAGVALVGVLHPASTAALAAEEDPADLR</sequence>
<dbReference type="Proteomes" id="UP000473325">
    <property type="component" value="Unassembled WGS sequence"/>
</dbReference>
<accession>A0A6L7F284</accession>
<feature type="transmembrane region" description="Helical" evidence="1">
    <location>
        <begin position="97"/>
        <end position="122"/>
    </location>
</feature>
<evidence type="ECO:0000313" key="3">
    <source>
        <dbReference type="Proteomes" id="UP000473325"/>
    </source>
</evidence>
<dbReference type="RefSeq" id="WP_160879632.1">
    <property type="nucleotide sequence ID" value="NZ_WUEK01000014.1"/>
</dbReference>
<proteinExistence type="predicted"/>
<evidence type="ECO:0000256" key="1">
    <source>
        <dbReference type="SAM" id="Phobius"/>
    </source>
</evidence>